<gene>
    <name evidence="1" type="ORF">CLV71_107203</name>
</gene>
<protein>
    <submittedName>
        <fullName evidence="1">Uncharacterized protein</fullName>
    </submittedName>
</protein>
<proteinExistence type="predicted"/>
<comment type="caution">
    <text evidence="1">The sequence shown here is derived from an EMBL/GenBank/DDBJ whole genome shotgun (WGS) entry which is preliminary data.</text>
</comment>
<evidence type="ECO:0000313" key="2">
    <source>
        <dbReference type="Proteomes" id="UP000294927"/>
    </source>
</evidence>
<accession>A0A4R7VKR7</accession>
<dbReference type="AlphaFoldDB" id="A0A4R7VKR7"/>
<organism evidence="1 2">
    <name type="scientific">Actinophytocola oryzae</name>
    <dbReference type="NCBI Taxonomy" id="502181"/>
    <lineage>
        <taxon>Bacteria</taxon>
        <taxon>Bacillati</taxon>
        <taxon>Actinomycetota</taxon>
        <taxon>Actinomycetes</taxon>
        <taxon>Pseudonocardiales</taxon>
        <taxon>Pseudonocardiaceae</taxon>
    </lineage>
</organism>
<dbReference type="RefSeq" id="WP_133904546.1">
    <property type="nucleotide sequence ID" value="NZ_SOCP01000007.1"/>
</dbReference>
<dbReference type="Proteomes" id="UP000294927">
    <property type="component" value="Unassembled WGS sequence"/>
</dbReference>
<keyword evidence="2" id="KW-1185">Reference proteome</keyword>
<dbReference type="OrthoDB" id="4555700at2"/>
<evidence type="ECO:0000313" key="1">
    <source>
        <dbReference type="EMBL" id="TDV49855.1"/>
    </source>
</evidence>
<name>A0A4R7VKR7_9PSEU</name>
<sequence length="153" mass="16368">MRWAGGWLFDQVMAGWEAVVLTADGTDPRPLRILGARPLDLATDLATSLRPPGPQALAVDARFCESDERVRALVLSTLDSRTAEVRLWGDHWPAGLDDTAGTPRQHRLSVAAQAFKAQAMTAAVAGASTGADTEVFHGVRHHARTTLVSVGPH</sequence>
<reference evidence="1 2" key="1">
    <citation type="submission" date="2019-03" db="EMBL/GenBank/DDBJ databases">
        <title>Genomic Encyclopedia of Archaeal and Bacterial Type Strains, Phase II (KMG-II): from individual species to whole genera.</title>
        <authorList>
            <person name="Goeker M."/>
        </authorList>
    </citation>
    <scope>NUCLEOTIDE SEQUENCE [LARGE SCALE GENOMIC DNA]</scope>
    <source>
        <strain evidence="1 2">DSM 45499</strain>
    </source>
</reference>
<dbReference type="EMBL" id="SOCP01000007">
    <property type="protein sequence ID" value="TDV49855.1"/>
    <property type="molecule type" value="Genomic_DNA"/>
</dbReference>